<evidence type="ECO:0000313" key="3">
    <source>
        <dbReference type="Proteomes" id="UP000065533"/>
    </source>
</evidence>
<name>A0ABN4JUF0_9BACL</name>
<dbReference type="PROSITE" id="PS51257">
    <property type="entry name" value="PROKAR_LIPOPROTEIN"/>
    <property type="match status" value="1"/>
</dbReference>
<evidence type="ECO:0000256" key="1">
    <source>
        <dbReference type="SAM" id="SignalP"/>
    </source>
</evidence>
<dbReference type="RefSeq" id="WP_058384080.1">
    <property type="nucleotide sequence ID" value="NZ_CP013661.2"/>
</dbReference>
<reference evidence="2" key="1">
    <citation type="submission" date="2016-01" db="EMBL/GenBank/DDBJ databases">
        <title>Complete genome of Planococcus kocurri type strain.</title>
        <authorList>
            <person name="See-Too W.S."/>
        </authorList>
    </citation>
    <scope>NUCLEOTIDE SEQUENCE [LARGE SCALE GENOMIC DNA]</scope>
    <source>
        <strain evidence="2">ATCC 43650</strain>
    </source>
</reference>
<proteinExistence type="predicted"/>
<evidence type="ECO:0008006" key="4">
    <source>
        <dbReference type="Google" id="ProtNLM"/>
    </source>
</evidence>
<sequence>MTKKMIMVFIVALFLAACSDTAPPNETVIAGHEEWASLPEYPTIIEEIEDGDYKFETVSDNQEKRILLLSDKEGVEQYKSIFIKNTDRLILTDIDDGGEIFNAVLKQ</sequence>
<feature type="signal peptide" evidence="1">
    <location>
        <begin position="1"/>
        <end position="22"/>
    </location>
</feature>
<protein>
    <recommendedName>
        <fullName evidence="4">Lipoprotein</fullName>
    </recommendedName>
</protein>
<keyword evidence="1" id="KW-0732">Signal</keyword>
<dbReference type="Proteomes" id="UP000065533">
    <property type="component" value="Chromosome"/>
</dbReference>
<keyword evidence="3" id="KW-1185">Reference proteome</keyword>
<feature type="chain" id="PRO_5045980541" description="Lipoprotein" evidence="1">
    <location>
        <begin position="23"/>
        <end position="107"/>
    </location>
</feature>
<organism evidence="2 3">
    <name type="scientific">Planococcus kocurii</name>
    <dbReference type="NCBI Taxonomy" id="1374"/>
    <lineage>
        <taxon>Bacteria</taxon>
        <taxon>Bacillati</taxon>
        <taxon>Bacillota</taxon>
        <taxon>Bacilli</taxon>
        <taxon>Bacillales</taxon>
        <taxon>Caryophanaceae</taxon>
        <taxon>Planococcus</taxon>
    </lineage>
</organism>
<gene>
    <name evidence="2" type="ORF">AUO94_01515</name>
</gene>
<accession>A0ABN4JUF0</accession>
<dbReference type="EMBL" id="CP013661">
    <property type="protein sequence ID" value="ALS77400.1"/>
    <property type="molecule type" value="Genomic_DNA"/>
</dbReference>
<evidence type="ECO:0000313" key="2">
    <source>
        <dbReference type="EMBL" id="ALS77400.1"/>
    </source>
</evidence>